<feature type="transmembrane region" description="Helical" evidence="8">
    <location>
        <begin position="103"/>
        <end position="130"/>
    </location>
</feature>
<evidence type="ECO:0000259" key="10">
    <source>
        <dbReference type="PROSITE" id="PS50939"/>
    </source>
</evidence>
<evidence type="ECO:0000256" key="2">
    <source>
        <dbReference type="ARBA" id="ARBA00022448"/>
    </source>
</evidence>
<reference evidence="11" key="1">
    <citation type="submission" date="2022-07" db="EMBL/GenBank/DDBJ databases">
        <title>Fungi with potential for degradation of polypropylene.</title>
        <authorList>
            <person name="Gostincar C."/>
        </authorList>
    </citation>
    <scope>NUCLEOTIDE SEQUENCE</scope>
    <source>
        <strain evidence="11">EXF-13308</strain>
    </source>
</reference>
<feature type="compositionally biased region" description="Basic and acidic residues" evidence="7">
    <location>
        <begin position="270"/>
        <end position="281"/>
    </location>
</feature>
<organism evidence="11 12">
    <name type="scientific">Pleurostoma richardsiae</name>
    <dbReference type="NCBI Taxonomy" id="41990"/>
    <lineage>
        <taxon>Eukaryota</taxon>
        <taxon>Fungi</taxon>
        <taxon>Dikarya</taxon>
        <taxon>Ascomycota</taxon>
        <taxon>Pezizomycotina</taxon>
        <taxon>Sordariomycetes</taxon>
        <taxon>Sordariomycetidae</taxon>
        <taxon>Calosphaeriales</taxon>
        <taxon>Pleurostomataceae</taxon>
        <taxon>Pleurostoma</taxon>
    </lineage>
</organism>
<evidence type="ECO:0000256" key="7">
    <source>
        <dbReference type="SAM" id="MobiDB-lite"/>
    </source>
</evidence>
<accession>A0AA38RAQ0</accession>
<keyword evidence="4" id="KW-0249">Electron transport</keyword>
<comment type="caution">
    <text evidence="11">The sequence shown here is derived from an EMBL/GenBank/DDBJ whole genome shotgun (WGS) entry which is preliminary data.</text>
</comment>
<dbReference type="EMBL" id="JANBVO010000022">
    <property type="protein sequence ID" value="KAJ9142328.1"/>
    <property type="molecule type" value="Genomic_DNA"/>
</dbReference>
<dbReference type="Proteomes" id="UP001174694">
    <property type="component" value="Unassembled WGS sequence"/>
</dbReference>
<evidence type="ECO:0000256" key="9">
    <source>
        <dbReference type="SAM" id="SignalP"/>
    </source>
</evidence>
<dbReference type="AlphaFoldDB" id="A0AA38RAQ0"/>
<dbReference type="Gene3D" id="1.20.120.1770">
    <property type="match status" value="1"/>
</dbReference>
<name>A0AA38RAQ0_9PEZI</name>
<evidence type="ECO:0000256" key="1">
    <source>
        <dbReference type="ARBA" id="ARBA00004370"/>
    </source>
</evidence>
<evidence type="ECO:0000313" key="12">
    <source>
        <dbReference type="Proteomes" id="UP001174694"/>
    </source>
</evidence>
<protein>
    <recommendedName>
        <fullName evidence="10">Cytochrome b561 domain-containing protein</fullName>
    </recommendedName>
</protein>
<comment type="subcellular location">
    <subcellularLocation>
        <location evidence="1">Membrane</location>
    </subcellularLocation>
</comment>
<keyword evidence="9" id="KW-0732">Signal</keyword>
<feature type="transmembrane region" description="Helical" evidence="8">
    <location>
        <begin position="219"/>
        <end position="238"/>
    </location>
</feature>
<feature type="signal peptide" evidence="9">
    <location>
        <begin position="1"/>
        <end position="21"/>
    </location>
</feature>
<proteinExistence type="predicted"/>
<dbReference type="SMART" id="SM00665">
    <property type="entry name" value="B561"/>
    <property type="match status" value="1"/>
</dbReference>
<evidence type="ECO:0000313" key="11">
    <source>
        <dbReference type="EMBL" id="KAJ9142328.1"/>
    </source>
</evidence>
<keyword evidence="3 8" id="KW-0812">Transmembrane</keyword>
<feature type="compositionally biased region" description="Low complexity" evidence="7">
    <location>
        <begin position="282"/>
        <end position="293"/>
    </location>
</feature>
<keyword evidence="6 8" id="KW-0472">Membrane</keyword>
<dbReference type="PANTHER" id="PTHR47797">
    <property type="entry name" value="DEHYDROGENASE, PUTATIVE (AFU_ORTHOLOGUE AFUA_8G05805)-RELATED"/>
    <property type="match status" value="1"/>
</dbReference>
<dbReference type="PROSITE" id="PS50939">
    <property type="entry name" value="CYTOCHROME_B561"/>
    <property type="match status" value="1"/>
</dbReference>
<feature type="transmembrane region" description="Helical" evidence="8">
    <location>
        <begin position="76"/>
        <end position="96"/>
    </location>
</feature>
<feature type="domain" description="Cytochrome b561" evidence="10">
    <location>
        <begin position="41"/>
        <end position="244"/>
    </location>
</feature>
<keyword evidence="2" id="KW-0813">Transport</keyword>
<feature type="transmembrane region" description="Helical" evidence="8">
    <location>
        <begin position="150"/>
        <end position="174"/>
    </location>
</feature>
<feature type="transmembrane region" description="Helical" evidence="8">
    <location>
        <begin position="195"/>
        <end position="213"/>
    </location>
</feature>
<evidence type="ECO:0000256" key="8">
    <source>
        <dbReference type="SAM" id="Phobius"/>
    </source>
</evidence>
<keyword evidence="12" id="KW-1185">Reference proteome</keyword>
<evidence type="ECO:0000256" key="5">
    <source>
        <dbReference type="ARBA" id="ARBA00022989"/>
    </source>
</evidence>
<evidence type="ECO:0000256" key="4">
    <source>
        <dbReference type="ARBA" id="ARBA00022982"/>
    </source>
</evidence>
<dbReference type="InterPro" id="IPR006593">
    <property type="entry name" value="Cyt_b561/ferric_Rdtase_TM"/>
</dbReference>
<dbReference type="GO" id="GO:0016020">
    <property type="term" value="C:membrane"/>
    <property type="evidence" value="ECO:0007669"/>
    <property type="project" value="UniProtKB-SubCell"/>
</dbReference>
<sequence length="293" mass="32005">MTAFTAIFWLSLAASVGFVRAWGLGGWYGNGGSDSDGDGYSGYGSGSSDDSSSSGAFGGFAGADFNVETASHYRNVHGILAAIAFVIIFPLGAVFMRLIPGRFAVWIHAMTQFAGYALFIAAAALGFWLVREVKIPPDNSSLLSSSQTNYHPIIGILVLVALIFQPLLGFIHHLKFKRVQRRQIWSHLHIWNGRIMVPLGIINGGLGLKLASASSDLKTAYAVVAGIMGGLWLLTAVVSELRRSRNRKEPGQITDDHIRLRRRDSRRRYDRTEKVLHRSDSGHSTSTRSSVRS</sequence>
<evidence type="ECO:0000256" key="3">
    <source>
        <dbReference type="ARBA" id="ARBA00022692"/>
    </source>
</evidence>
<gene>
    <name evidence="11" type="ORF">NKR23_g7215</name>
</gene>
<keyword evidence="5 8" id="KW-1133">Transmembrane helix</keyword>
<evidence type="ECO:0000256" key="6">
    <source>
        <dbReference type="ARBA" id="ARBA00023136"/>
    </source>
</evidence>
<dbReference type="CDD" id="cd08760">
    <property type="entry name" value="Cyt_b561_FRRS1_like"/>
    <property type="match status" value="1"/>
</dbReference>
<dbReference type="PANTHER" id="PTHR47797:SF1">
    <property type="entry name" value="CYTOCHROME B561 DOMAIN-CONTAINING PROTEIN-RELATED"/>
    <property type="match status" value="1"/>
</dbReference>
<feature type="region of interest" description="Disordered" evidence="7">
    <location>
        <begin position="269"/>
        <end position="293"/>
    </location>
</feature>
<feature type="chain" id="PRO_5041434004" description="Cytochrome b561 domain-containing protein" evidence="9">
    <location>
        <begin position="22"/>
        <end position="293"/>
    </location>
</feature>